<keyword evidence="1" id="KW-0472">Membrane</keyword>
<sequence>MDQETVGNVVLLAIVTLISVIQNELSWGKLQSSLFREQGLLTPPNGGAAGNCPCSAHSFVLAFAIMVWQTLLRLRHRTVCAQDNAAQFHMRLWPAGLGSARLVHLDSLIFCDWAELAHLVPCLPPPSKRSFSHQDLRTCNPFQLDPAESRFGKTEHI</sequence>
<keyword evidence="1" id="KW-1133">Transmembrane helix</keyword>
<gene>
    <name evidence="2" type="ORF">P7K49_012417</name>
</gene>
<keyword evidence="3" id="KW-1185">Reference proteome</keyword>
<accession>A0ABQ9VTG9</accession>
<feature type="transmembrane region" description="Helical" evidence="1">
    <location>
        <begin position="48"/>
        <end position="68"/>
    </location>
</feature>
<evidence type="ECO:0000256" key="1">
    <source>
        <dbReference type="SAM" id="Phobius"/>
    </source>
</evidence>
<organism evidence="2 3">
    <name type="scientific">Saguinus oedipus</name>
    <name type="common">Cotton-top tamarin</name>
    <name type="synonym">Oedipomidas oedipus</name>
    <dbReference type="NCBI Taxonomy" id="9490"/>
    <lineage>
        <taxon>Eukaryota</taxon>
        <taxon>Metazoa</taxon>
        <taxon>Chordata</taxon>
        <taxon>Craniata</taxon>
        <taxon>Vertebrata</taxon>
        <taxon>Euteleostomi</taxon>
        <taxon>Mammalia</taxon>
        <taxon>Eutheria</taxon>
        <taxon>Euarchontoglires</taxon>
        <taxon>Primates</taxon>
        <taxon>Haplorrhini</taxon>
        <taxon>Platyrrhini</taxon>
        <taxon>Cebidae</taxon>
        <taxon>Callitrichinae</taxon>
        <taxon>Saguinus</taxon>
    </lineage>
</organism>
<dbReference type="EMBL" id="JASSZA010000005">
    <property type="protein sequence ID" value="KAK2112670.1"/>
    <property type="molecule type" value="Genomic_DNA"/>
</dbReference>
<dbReference type="Proteomes" id="UP001266305">
    <property type="component" value="Unassembled WGS sequence"/>
</dbReference>
<proteinExistence type="predicted"/>
<keyword evidence="1" id="KW-0812">Transmembrane</keyword>
<feature type="transmembrane region" description="Helical" evidence="1">
    <location>
        <begin position="9"/>
        <end position="28"/>
    </location>
</feature>
<evidence type="ECO:0000313" key="3">
    <source>
        <dbReference type="Proteomes" id="UP001266305"/>
    </source>
</evidence>
<comment type="caution">
    <text evidence="2">The sequence shown here is derived from an EMBL/GenBank/DDBJ whole genome shotgun (WGS) entry which is preliminary data.</text>
</comment>
<reference evidence="2 3" key="1">
    <citation type="submission" date="2023-05" db="EMBL/GenBank/DDBJ databases">
        <title>B98-5 Cell Line De Novo Hybrid Assembly: An Optical Mapping Approach.</title>
        <authorList>
            <person name="Kananen K."/>
            <person name="Auerbach J.A."/>
            <person name="Kautto E."/>
            <person name="Blachly J.S."/>
        </authorList>
    </citation>
    <scope>NUCLEOTIDE SEQUENCE [LARGE SCALE GENOMIC DNA]</scope>
    <source>
        <strain evidence="2">B95-8</strain>
        <tissue evidence="2">Cell line</tissue>
    </source>
</reference>
<protein>
    <submittedName>
        <fullName evidence="2">Uncharacterized protein</fullName>
    </submittedName>
</protein>
<name>A0ABQ9VTG9_SAGOE</name>
<evidence type="ECO:0000313" key="2">
    <source>
        <dbReference type="EMBL" id="KAK2112670.1"/>
    </source>
</evidence>